<dbReference type="EMBL" id="BAAATM010000013">
    <property type="protein sequence ID" value="GAA2539506.1"/>
    <property type="molecule type" value="Genomic_DNA"/>
</dbReference>
<gene>
    <name evidence="2" type="ORF">GCM10010423_41630</name>
</gene>
<name>A0ABN3NWJ5_9ACTN</name>
<evidence type="ECO:0008006" key="4">
    <source>
        <dbReference type="Google" id="ProtNLM"/>
    </source>
</evidence>
<feature type="region of interest" description="Disordered" evidence="1">
    <location>
        <begin position="1"/>
        <end position="25"/>
    </location>
</feature>
<protein>
    <recommendedName>
        <fullName evidence="4">Type VII secretion system-associated protein</fullName>
    </recommendedName>
</protein>
<organism evidence="2 3">
    <name type="scientific">Streptomyces levis</name>
    <dbReference type="NCBI Taxonomy" id="285566"/>
    <lineage>
        <taxon>Bacteria</taxon>
        <taxon>Bacillati</taxon>
        <taxon>Actinomycetota</taxon>
        <taxon>Actinomycetes</taxon>
        <taxon>Kitasatosporales</taxon>
        <taxon>Streptomycetaceae</taxon>
        <taxon>Streptomyces</taxon>
    </lineage>
</organism>
<keyword evidence="3" id="KW-1185">Reference proteome</keyword>
<reference evidence="2 3" key="1">
    <citation type="journal article" date="2019" name="Int. J. Syst. Evol. Microbiol.">
        <title>The Global Catalogue of Microorganisms (GCM) 10K type strain sequencing project: providing services to taxonomists for standard genome sequencing and annotation.</title>
        <authorList>
            <consortium name="The Broad Institute Genomics Platform"/>
            <consortium name="The Broad Institute Genome Sequencing Center for Infectious Disease"/>
            <person name="Wu L."/>
            <person name="Ma J."/>
        </authorList>
    </citation>
    <scope>NUCLEOTIDE SEQUENCE [LARGE SCALE GENOMIC DNA]</scope>
    <source>
        <strain evidence="2 3">JCM 6924</strain>
    </source>
</reference>
<evidence type="ECO:0000313" key="3">
    <source>
        <dbReference type="Proteomes" id="UP001501095"/>
    </source>
</evidence>
<dbReference type="InterPro" id="IPR047659">
    <property type="entry name" value="T7SS_assoc"/>
</dbReference>
<feature type="region of interest" description="Disordered" evidence="1">
    <location>
        <begin position="195"/>
        <end position="234"/>
    </location>
</feature>
<sequence length="234" mass="24451">MEMRPQERHVVSQGDLPEPADTPDIPDAVRAAARQAPGHWIGVVDPEWAEERTPPDWAVVGEWQSDESGEVTGFRENPVYRPSARTLGWPEPTDPVDAAAQRAATGYGTVDEALAALAEAEVSVVRGPDGRPLVAAGRDGAPVVLLFTSPVHAFMSPALHHDTVQVRELARSLSGPGTLLMVNAGAAAPLLVPADDLPGTAPAEPAASEAASPVAPRDNALSDEPWPPTTGSTP</sequence>
<feature type="compositionally biased region" description="Low complexity" evidence="1">
    <location>
        <begin position="195"/>
        <end position="216"/>
    </location>
</feature>
<dbReference type="Proteomes" id="UP001501095">
    <property type="component" value="Unassembled WGS sequence"/>
</dbReference>
<proteinExistence type="predicted"/>
<evidence type="ECO:0000256" key="1">
    <source>
        <dbReference type="SAM" id="MobiDB-lite"/>
    </source>
</evidence>
<accession>A0ABN3NWJ5</accession>
<dbReference type="NCBIfam" id="NF033532">
    <property type="entry name" value="lone7para_assoc"/>
    <property type="match status" value="1"/>
</dbReference>
<comment type="caution">
    <text evidence="2">The sequence shown here is derived from an EMBL/GenBank/DDBJ whole genome shotgun (WGS) entry which is preliminary data.</text>
</comment>
<feature type="compositionally biased region" description="Basic and acidic residues" evidence="1">
    <location>
        <begin position="1"/>
        <end position="10"/>
    </location>
</feature>
<evidence type="ECO:0000313" key="2">
    <source>
        <dbReference type="EMBL" id="GAA2539506.1"/>
    </source>
</evidence>